<dbReference type="GO" id="GO:0030288">
    <property type="term" value="C:outer membrane-bounded periplasmic space"/>
    <property type="evidence" value="ECO:0007669"/>
    <property type="project" value="TreeGrafter"/>
</dbReference>
<dbReference type="Gene3D" id="3.40.710.10">
    <property type="entry name" value="DD-peptidase/beta-lactamase superfamily"/>
    <property type="match status" value="1"/>
</dbReference>
<accession>A0A344LE36</accession>
<keyword evidence="3" id="KW-0328">Glycosyltransferase</keyword>
<dbReference type="GO" id="GO:0008955">
    <property type="term" value="F:peptidoglycan glycosyltransferase activity"/>
    <property type="evidence" value="ECO:0007669"/>
    <property type="project" value="UniProtKB-EC"/>
</dbReference>
<keyword evidence="2" id="KW-0645">Protease</keyword>
<dbReference type="PANTHER" id="PTHR32282">
    <property type="entry name" value="BINDING PROTEIN TRANSPEPTIDASE, PUTATIVE-RELATED"/>
    <property type="match status" value="1"/>
</dbReference>
<evidence type="ECO:0000313" key="13">
    <source>
        <dbReference type="EMBL" id="AXB46310.1"/>
    </source>
</evidence>
<dbReference type="InterPro" id="IPR001460">
    <property type="entry name" value="PCN-bd_Tpept"/>
</dbReference>
<dbReference type="SUPFAM" id="SSF53955">
    <property type="entry name" value="Lysozyme-like"/>
    <property type="match status" value="1"/>
</dbReference>
<keyword evidence="14" id="KW-1185">Reference proteome</keyword>
<evidence type="ECO:0000256" key="3">
    <source>
        <dbReference type="ARBA" id="ARBA00022676"/>
    </source>
</evidence>
<dbReference type="EMBL" id="CP015163">
    <property type="protein sequence ID" value="AXB46310.1"/>
    <property type="molecule type" value="Genomic_DNA"/>
</dbReference>
<dbReference type="InterPro" id="IPR012338">
    <property type="entry name" value="Beta-lactam/transpept-like"/>
</dbReference>
<keyword evidence="10" id="KW-0472">Membrane</keyword>
<evidence type="ECO:0000256" key="1">
    <source>
        <dbReference type="ARBA" id="ARBA00022645"/>
    </source>
</evidence>
<dbReference type="InterPro" id="IPR036950">
    <property type="entry name" value="PBP_transglycosylase"/>
</dbReference>
<feature type="domain" description="Penicillin-binding protein transpeptidase" evidence="11">
    <location>
        <begin position="389"/>
        <end position="650"/>
    </location>
</feature>
<feature type="region of interest" description="Disordered" evidence="9">
    <location>
        <begin position="1"/>
        <end position="38"/>
    </location>
</feature>
<evidence type="ECO:0000259" key="12">
    <source>
        <dbReference type="Pfam" id="PF00912"/>
    </source>
</evidence>
<dbReference type="GO" id="GO:0006508">
    <property type="term" value="P:proteolysis"/>
    <property type="evidence" value="ECO:0007669"/>
    <property type="project" value="UniProtKB-KW"/>
</dbReference>
<gene>
    <name evidence="13" type="ORF">A4R43_30820</name>
</gene>
<feature type="compositionally biased region" description="Basic and acidic residues" evidence="9">
    <location>
        <begin position="1"/>
        <end position="18"/>
    </location>
</feature>
<evidence type="ECO:0000256" key="8">
    <source>
        <dbReference type="ARBA" id="ARBA00049902"/>
    </source>
</evidence>
<feature type="transmembrane region" description="Helical" evidence="10">
    <location>
        <begin position="79"/>
        <end position="100"/>
    </location>
</feature>
<keyword evidence="10" id="KW-0812">Transmembrane</keyword>
<feature type="compositionally biased region" description="Low complexity" evidence="9">
    <location>
        <begin position="707"/>
        <end position="731"/>
    </location>
</feature>
<keyword evidence="10" id="KW-1133">Transmembrane helix</keyword>
<reference evidence="13 14" key="1">
    <citation type="submission" date="2016-04" db="EMBL/GenBank/DDBJ databases">
        <title>Complete genome sequence and analysis of deep-sea sediment isolate, Amycolatopsis sp. WP1.</title>
        <authorList>
            <person name="Wang H."/>
            <person name="Chen S."/>
            <person name="Wu Q."/>
        </authorList>
    </citation>
    <scope>NUCLEOTIDE SEQUENCE [LARGE SCALE GENOMIC DNA]</scope>
    <source>
        <strain evidence="13 14">WP1</strain>
    </source>
</reference>
<feature type="domain" description="Glycosyl transferase family 51" evidence="12">
    <location>
        <begin position="134"/>
        <end position="295"/>
    </location>
</feature>
<dbReference type="InterPro" id="IPR023346">
    <property type="entry name" value="Lysozyme-like_dom_sf"/>
</dbReference>
<keyword evidence="4" id="KW-0808">Transferase</keyword>
<organism evidence="13 14">
    <name type="scientific">Amycolatopsis albispora</name>
    <dbReference type="NCBI Taxonomy" id="1804986"/>
    <lineage>
        <taxon>Bacteria</taxon>
        <taxon>Bacillati</taxon>
        <taxon>Actinomycetota</taxon>
        <taxon>Actinomycetes</taxon>
        <taxon>Pseudonocardiales</taxon>
        <taxon>Pseudonocardiaceae</taxon>
        <taxon>Amycolatopsis</taxon>
    </lineage>
</organism>
<feature type="region of interest" description="Disordered" evidence="9">
    <location>
        <begin position="701"/>
        <end position="773"/>
    </location>
</feature>
<dbReference type="InterPro" id="IPR050396">
    <property type="entry name" value="Glycosyltr_51/Transpeptidase"/>
</dbReference>
<evidence type="ECO:0000256" key="9">
    <source>
        <dbReference type="SAM" id="MobiDB-lite"/>
    </source>
</evidence>
<evidence type="ECO:0000256" key="10">
    <source>
        <dbReference type="SAM" id="Phobius"/>
    </source>
</evidence>
<name>A0A344LE36_9PSEU</name>
<keyword evidence="6" id="KW-0511">Multifunctional enzyme</keyword>
<evidence type="ECO:0000256" key="6">
    <source>
        <dbReference type="ARBA" id="ARBA00023268"/>
    </source>
</evidence>
<dbReference type="GO" id="GO:0009002">
    <property type="term" value="F:serine-type D-Ala-D-Ala carboxypeptidase activity"/>
    <property type="evidence" value="ECO:0007669"/>
    <property type="project" value="UniProtKB-EC"/>
</dbReference>
<dbReference type="AlphaFoldDB" id="A0A344LE36"/>
<dbReference type="Pfam" id="PF00905">
    <property type="entry name" value="Transpeptidase"/>
    <property type="match status" value="1"/>
</dbReference>
<evidence type="ECO:0000256" key="4">
    <source>
        <dbReference type="ARBA" id="ARBA00022679"/>
    </source>
</evidence>
<comment type="catalytic activity">
    <reaction evidence="7">
        <text>Preferential cleavage: (Ac)2-L-Lys-D-Ala-|-D-Ala. Also transpeptidation of peptidyl-alanyl moieties that are N-acyl substituents of D-alanine.</text>
        <dbReference type="EC" id="3.4.16.4"/>
    </reaction>
</comment>
<dbReference type="Proteomes" id="UP000250434">
    <property type="component" value="Chromosome"/>
</dbReference>
<sequence>MPPTPEREPELITHHEHNGTGYPDDPYDEYDRRDSWPSDEHQAAFNEFGADDGDGDGDKKQLLSPALRKRRRWKRVRRVLYVLVGLFVVVPAAAFTVLYFTVDVPTPQEVAAKQDKVVTYYFADESELGKDIPQGGNRVMLQPEDIPQHVRRAIYATEDSTFETNSGFDITGILRAVYNQVTGGVGGGSTISQQYVKKATENEEGTLTRKATELVKSFKMNKQYDKDEIITAYLNTIYFGRGAYGIETAAQSFFGKQAKDLTTSEAALLAGLIQQPGRSENRAVAEERWRVAMDRIVDNQWMTPAERAQATFPVPRPVDEVRQQTITGPNLLMKNRIVDELESKGITEDKIQSGGYKIYTTVDPKAQDLAIKTVDEVMKGQPEDLREALVAIDPKTGGVLAYYGGPNTKEDQRDWANTPRPPGSSFKPFDLVALLKTNKGLGEVYDGTSPRKIQGATVRNSEGVDCSAQCSVAEAMEKSVNTVFYDFVARQTGVEEVVDAAHQAGVKAPLTDADNNLSIGGGRGAEVTPAEMAAAYATFAADGIQRDYHFVSKVVNSRDEVVYEAEVEEKPAFAENDPEKSKQIAGNVTKSLVPVLPYSKLACAGGYDCAGKTGTHQYTPKAGEPDSLGNENSQAWMVGYAPTVSASAWVGTEADKVIRMANKKKIYGKDLPGEIWKKFMDGYLKGKPKEKFSDVKLIGRQVPTAPPSNSQKSQPPSQTPSSAPPSESTNPSEPPDEDPSGKPSSSGRPSIPGVPNPGHGNGDPANGRDPDDN</sequence>
<dbReference type="InterPro" id="IPR001264">
    <property type="entry name" value="Glyco_trans_51"/>
</dbReference>
<dbReference type="GO" id="GO:0009252">
    <property type="term" value="P:peptidoglycan biosynthetic process"/>
    <property type="evidence" value="ECO:0007669"/>
    <property type="project" value="TreeGrafter"/>
</dbReference>
<evidence type="ECO:0000256" key="5">
    <source>
        <dbReference type="ARBA" id="ARBA00022801"/>
    </source>
</evidence>
<evidence type="ECO:0000256" key="2">
    <source>
        <dbReference type="ARBA" id="ARBA00022670"/>
    </source>
</evidence>
<proteinExistence type="predicted"/>
<dbReference type="GO" id="GO:0008658">
    <property type="term" value="F:penicillin binding"/>
    <property type="evidence" value="ECO:0007669"/>
    <property type="project" value="InterPro"/>
</dbReference>
<dbReference type="Gene3D" id="1.10.3810.10">
    <property type="entry name" value="Biosynthetic peptidoglycan transglycosylase-like"/>
    <property type="match status" value="1"/>
</dbReference>
<comment type="catalytic activity">
    <reaction evidence="8">
        <text>[GlcNAc-(1-&gt;4)-Mur2Ac(oyl-L-Ala-gamma-D-Glu-L-Lys-D-Ala-D-Ala)](n)-di-trans,octa-cis-undecaprenyl diphosphate + beta-D-GlcNAc-(1-&gt;4)-Mur2Ac(oyl-L-Ala-gamma-D-Glu-L-Lys-D-Ala-D-Ala)-di-trans,octa-cis-undecaprenyl diphosphate = [GlcNAc-(1-&gt;4)-Mur2Ac(oyl-L-Ala-gamma-D-Glu-L-Lys-D-Ala-D-Ala)](n+1)-di-trans,octa-cis-undecaprenyl diphosphate + di-trans,octa-cis-undecaprenyl diphosphate + H(+)</text>
        <dbReference type="Rhea" id="RHEA:23708"/>
        <dbReference type="Rhea" id="RHEA-COMP:9602"/>
        <dbReference type="Rhea" id="RHEA-COMP:9603"/>
        <dbReference type="ChEBI" id="CHEBI:15378"/>
        <dbReference type="ChEBI" id="CHEBI:58405"/>
        <dbReference type="ChEBI" id="CHEBI:60033"/>
        <dbReference type="ChEBI" id="CHEBI:78435"/>
        <dbReference type="EC" id="2.4.99.28"/>
    </reaction>
</comment>
<keyword evidence="5" id="KW-0378">Hydrolase</keyword>
<dbReference type="PANTHER" id="PTHR32282:SF34">
    <property type="entry name" value="PENICILLIN-BINDING PROTEIN 1A"/>
    <property type="match status" value="1"/>
</dbReference>
<protein>
    <submittedName>
        <fullName evidence="13">Uncharacterized protein</fullName>
    </submittedName>
</protein>
<evidence type="ECO:0000313" key="14">
    <source>
        <dbReference type="Proteomes" id="UP000250434"/>
    </source>
</evidence>
<evidence type="ECO:0000259" key="11">
    <source>
        <dbReference type="Pfam" id="PF00905"/>
    </source>
</evidence>
<evidence type="ECO:0000256" key="7">
    <source>
        <dbReference type="ARBA" id="ARBA00034000"/>
    </source>
</evidence>
<keyword evidence="1" id="KW-0121">Carboxypeptidase</keyword>
<dbReference type="SUPFAM" id="SSF56601">
    <property type="entry name" value="beta-lactamase/transpeptidase-like"/>
    <property type="match status" value="1"/>
</dbReference>
<dbReference type="Pfam" id="PF00912">
    <property type="entry name" value="Transgly"/>
    <property type="match status" value="1"/>
</dbReference>
<feature type="compositionally biased region" description="Basic and acidic residues" evidence="9">
    <location>
        <begin position="29"/>
        <end position="38"/>
    </location>
</feature>
<dbReference type="KEGG" id="aab:A4R43_30820"/>
<feature type="compositionally biased region" description="Low complexity" evidence="9">
    <location>
        <begin position="741"/>
        <end position="753"/>
    </location>
</feature>